<dbReference type="EMBL" id="CP015867">
    <property type="protein sequence ID" value="ANJ12073.1"/>
    <property type="molecule type" value="Genomic_DNA"/>
</dbReference>
<dbReference type="PANTHER" id="PTHR34293">
    <property type="entry name" value="HTH-TYPE TRANSCRIPTIONAL REGULATOR TRMBL2"/>
    <property type="match status" value="1"/>
</dbReference>
<dbReference type="PANTHER" id="PTHR34293:SF1">
    <property type="entry name" value="HTH-TYPE TRANSCRIPTIONAL REGULATOR TRMBL2"/>
    <property type="match status" value="1"/>
</dbReference>
<dbReference type="InterPro" id="IPR051797">
    <property type="entry name" value="TrmB-like"/>
</dbReference>
<dbReference type="KEGG" id="spav:Spa2297_33915"/>
<keyword evidence="2" id="KW-0614">Plasmid</keyword>
<evidence type="ECO:0000313" key="2">
    <source>
        <dbReference type="EMBL" id="ANJ12073.1"/>
    </source>
</evidence>
<gene>
    <name evidence="2" type="ORF">Spa2297_33915</name>
</gene>
<evidence type="ECO:0000259" key="1">
    <source>
        <dbReference type="SMART" id="SM00421"/>
    </source>
</evidence>
<dbReference type="SMART" id="SM00421">
    <property type="entry name" value="HTH_LUXR"/>
    <property type="match status" value="1"/>
</dbReference>
<feature type="domain" description="HTH luxR-type" evidence="1">
    <location>
        <begin position="270"/>
        <end position="327"/>
    </location>
</feature>
<sequence>MLDVLGISAFDEGVYRALLTRAGSDAAALSHVVESTPTRVTQALRRLAALGLAHREVPGHWEATGPRSTLTALLNRRRAEAVSAFSEIEAVVDALHGMYRAGRFRDNPGDLVEVLTGKESVARRVAELSASLSTHFWILDRPPYLDRLNGQPYDGSTETAVTRAWLDRGVDIRSIYCPDSMAYPGRFETVLTLSALGERSRMLPELPFKLHIFDRRTAVMPLTGSVYDSIVVVHASGLLDALLELFEAYWSRAEPLLGDGTPAGGGRAVEGVPSEADVVLLRMLHHGLKDQAIARQLGVSQRTATRRVAALMERLGARTRFQAGANARELGWLEL</sequence>
<organism evidence="2 3">
    <name type="scientific">Streptomyces parvulus</name>
    <dbReference type="NCBI Taxonomy" id="146923"/>
    <lineage>
        <taxon>Bacteria</taxon>
        <taxon>Bacillati</taxon>
        <taxon>Actinomycetota</taxon>
        <taxon>Actinomycetes</taxon>
        <taxon>Kitasatosporales</taxon>
        <taxon>Streptomycetaceae</taxon>
        <taxon>Streptomyces</taxon>
    </lineage>
</organism>
<dbReference type="SUPFAM" id="SSF46894">
    <property type="entry name" value="C-terminal effector domain of the bipartite response regulators"/>
    <property type="match status" value="1"/>
</dbReference>
<geneLocation type="plasmid" evidence="3">
    <name>pspa1</name>
</geneLocation>
<dbReference type="AlphaFoldDB" id="A0A191VB18"/>
<protein>
    <submittedName>
        <fullName evidence="2">Transcriptional regulator</fullName>
    </submittedName>
</protein>
<dbReference type="InterPro" id="IPR016032">
    <property type="entry name" value="Sig_transdc_resp-reg_C-effctor"/>
</dbReference>
<proteinExistence type="predicted"/>
<accession>A0A191VB18</accession>
<dbReference type="Proteomes" id="UP000078468">
    <property type="component" value="Plasmid pspa1"/>
</dbReference>
<reference evidence="2 3" key="1">
    <citation type="submission" date="2016-05" db="EMBL/GenBank/DDBJ databases">
        <title>Non-Contiguous Finished Genome Sequence of Streptomyces parvulus 2297 Integrated Site-Specifically with Actinophage R4.</title>
        <authorList>
            <person name="Nishizawa T."/>
            <person name="Miura T."/>
            <person name="Harada C."/>
            <person name="Guo Y."/>
            <person name="Narisawa K."/>
            <person name="Ohta H."/>
            <person name="Takahashi H."/>
            <person name="Shirai M."/>
        </authorList>
    </citation>
    <scope>NUCLEOTIDE SEQUENCE [LARGE SCALE GENOMIC DNA]</scope>
    <source>
        <strain evidence="2 3">2297</strain>
        <plasmid evidence="3">pspa1</plasmid>
    </source>
</reference>
<dbReference type="GO" id="GO:0006355">
    <property type="term" value="P:regulation of DNA-templated transcription"/>
    <property type="evidence" value="ECO:0007669"/>
    <property type="project" value="InterPro"/>
</dbReference>
<dbReference type="Gene3D" id="1.10.10.10">
    <property type="entry name" value="Winged helix-like DNA-binding domain superfamily/Winged helix DNA-binding domain"/>
    <property type="match status" value="1"/>
</dbReference>
<evidence type="ECO:0000313" key="3">
    <source>
        <dbReference type="Proteomes" id="UP000078468"/>
    </source>
</evidence>
<dbReference type="SUPFAM" id="SSF46785">
    <property type="entry name" value="Winged helix' DNA-binding domain"/>
    <property type="match status" value="1"/>
</dbReference>
<name>A0A191VB18_9ACTN</name>
<dbReference type="InterPro" id="IPR036390">
    <property type="entry name" value="WH_DNA-bd_sf"/>
</dbReference>
<dbReference type="GO" id="GO:0003677">
    <property type="term" value="F:DNA binding"/>
    <property type="evidence" value="ECO:0007669"/>
    <property type="project" value="InterPro"/>
</dbReference>
<dbReference type="InterPro" id="IPR036388">
    <property type="entry name" value="WH-like_DNA-bd_sf"/>
</dbReference>
<dbReference type="InterPro" id="IPR000792">
    <property type="entry name" value="Tscrpt_reg_LuxR_C"/>
</dbReference>